<dbReference type="SUPFAM" id="SSF49562">
    <property type="entry name" value="C2 domain (Calcium/lipid-binding domain, CaLB)"/>
    <property type="match status" value="1"/>
</dbReference>
<evidence type="ECO:0000259" key="10">
    <source>
        <dbReference type="PROSITE" id="PS51140"/>
    </source>
</evidence>
<dbReference type="OrthoDB" id="9942608at2759"/>
<dbReference type="EMBL" id="BT128654">
    <property type="protein sequence ID" value="AEE63611.1"/>
    <property type="molecule type" value="mRNA"/>
</dbReference>
<dbReference type="PROSITE" id="PS51140">
    <property type="entry name" value="CUE"/>
    <property type="match status" value="1"/>
</dbReference>
<sequence>MNFISEVNNIYKAMASAVSDKIRERRNRVLLGPLPEDFLRLNISPQEQQEAADRQAAIALQQQYTVGAIPNAAGRLNITIVQAKLTKNYGMTRMDPYCRIRIAHSTYETPTDPNGGKNPRWNKVISCMVPHGIQTISIEIFDERSFTMDELIAWSLVTIPPKVLAGETDENWYKLSGKQGEDVEGMIFLVMTYSPAGPYVYQPYNQVMLVPRVDVGGPHGPPIKVFHRSPQAGDSLPPLELVLSETDLKQIDEMFPNLDKEVIKTVFEANRGNKDRTINSLLQMAD</sequence>
<dbReference type="SUPFAM" id="SSF46934">
    <property type="entry name" value="UBA-like"/>
    <property type="match status" value="1"/>
</dbReference>
<dbReference type="InterPro" id="IPR000008">
    <property type="entry name" value="C2_dom"/>
</dbReference>
<evidence type="ECO:0000313" key="11">
    <source>
        <dbReference type="EMBL" id="AEE63611.1"/>
    </source>
</evidence>
<comment type="subcellular location">
    <subcellularLocation>
        <location evidence="1">Cytoplasm</location>
    </subcellularLocation>
</comment>
<dbReference type="GO" id="GO:0031624">
    <property type="term" value="F:ubiquitin conjugating enzyme binding"/>
    <property type="evidence" value="ECO:0007669"/>
    <property type="project" value="TreeGrafter"/>
</dbReference>
<dbReference type="PANTHER" id="PTHR16461">
    <property type="entry name" value="TOLL-INTERACTING PROTEIN"/>
    <property type="match status" value="1"/>
</dbReference>
<keyword evidence="7" id="KW-0072">Autophagy</keyword>
<keyword evidence="5" id="KW-0677">Repeat</keyword>
<keyword evidence="4" id="KW-0399">Innate immunity</keyword>
<dbReference type="CDD" id="cd14363">
    <property type="entry name" value="CUE_TOLIP"/>
    <property type="match status" value="1"/>
</dbReference>
<protein>
    <recommendedName>
        <fullName evidence="12">CUE domain-containing protein</fullName>
    </recommendedName>
</protein>
<dbReference type="InterPro" id="IPR035892">
    <property type="entry name" value="C2_domain_sf"/>
</dbReference>
<dbReference type="FunFam" id="1.10.8.10:FF:000036">
    <property type="entry name" value="Toll-interacting protein-like Protein"/>
    <property type="match status" value="1"/>
</dbReference>
<evidence type="ECO:0000256" key="1">
    <source>
        <dbReference type="ARBA" id="ARBA00004496"/>
    </source>
</evidence>
<feature type="domain" description="C2" evidence="9">
    <location>
        <begin position="54"/>
        <end position="173"/>
    </location>
</feature>
<dbReference type="FunFam" id="2.60.40.150:FF:000055">
    <property type="entry name" value="Toll-interacting protein-like Protein"/>
    <property type="match status" value="1"/>
</dbReference>
<dbReference type="InterPro" id="IPR041799">
    <property type="entry name" value="TOLIP_CUE"/>
</dbReference>
<feature type="domain" description="CUE" evidence="10">
    <location>
        <begin position="243"/>
        <end position="286"/>
    </location>
</feature>
<evidence type="ECO:0000259" key="9">
    <source>
        <dbReference type="PROSITE" id="PS50004"/>
    </source>
</evidence>
<proteinExistence type="evidence at transcript level"/>
<keyword evidence="3" id="KW-0963">Cytoplasm</keyword>
<dbReference type="InterPro" id="IPR037301">
    <property type="entry name" value="Tollip_C2"/>
</dbReference>
<evidence type="ECO:0000256" key="2">
    <source>
        <dbReference type="ARBA" id="ARBA00009278"/>
    </source>
</evidence>
<dbReference type="PROSITE" id="PS50004">
    <property type="entry name" value="C2"/>
    <property type="match status" value="1"/>
</dbReference>
<dbReference type="HOGENOM" id="CLU_067725_0_0_1"/>
<name>J3JZH2_DENPD</name>
<evidence type="ECO:0000256" key="8">
    <source>
        <dbReference type="ARBA" id="ARBA00023198"/>
    </source>
</evidence>
<evidence type="ECO:0000256" key="7">
    <source>
        <dbReference type="ARBA" id="ARBA00023006"/>
    </source>
</evidence>
<dbReference type="Gene3D" id="1.10.8.10">
    <property type="entry name" value="DNA helicase RuvA subunit, C-terminal domain"/>
    <property type="match status" value="1"/>
</dbReference>
<dbReference type="SMART" id="SM00239">
    <property type="entry name" value="C2"/>
    <property type="match status" value="1"/>
</dbReference>
<accession>J3JZH2</accession>
<dbReference type="SMART" id="SM00546">
    <property type="entry name" value="CUE"/>
    <property type="match status" value="1"/>
</dbReference>
<dbReference type="GO" id="GO:0006914">
    <property type="term" value="P:autophagy"/>
    <property type="evidence" value="ECO:0007669"/>
    <property type="project" value="UniProtKB-KW"/>
</dbReference>
<evidence type="ECO:0000256" key="6">
    <source>
        <dbReference type="ARBA" id="ARBA00022859"/>
    </source>
</evidence>
<keyword evidence="6" id="KW-0391">Immunity</keyword>
<dbReference type="CDD" id="cd04016">
    <property type="entry name" value="C2_Tollip"/>
    <property type="match status" value="1"/>
</dbReference>
<organism evidence="11">
    <name type="scientific">Dendroctonus ponderosae</name>
    <name type="common">Mountain pine beetle</name>
    <dbReference type="NCBI Taxonomy" id="77166"/>
    <lineage>
        <taxon>Eukaryota</taxon>
        <taxon>Metazoa</taxon>
        <taxon>Ecdysozoa</taxon>
        <taxon>Arthropoda</taxon>
        <taxon>Hexapoda</taxon>
        <taxon>Insecta</taxon>
        <taxon>Pterygota</taxon>
        <taxon>Neoptera</taxon>
        <taxon>Endopterygota</taxon>
        <taxon>Coleoptera</taxon>
        <taxon>Polyphaga</taxon>
        <taxon>Cucujiformia</taxon>
        <taxon>Curculionidae</taxon>
        <taxon>Scolytinae</taxon>
        <taxon>Dendroctonus</taxon>
    </lineage>
</organism>
<dbReference type="Gene3D" id="2.60.40.150">
    <property type="entry name" value="C2 domain"/>
    <property type="match status" value="1"/>
</dbReference>
<evidence type="ECO:0000256" key="5">
    <source>
        <dbReference type="ARBA" id="ARBA00022737"/>
    </source>
</evidence>
<evidence type="ECO:0000256" key="4">
    <source>
        <dbReference type="ARBA" id="ARBA00022588"/>
    </source>
</evidence>
<evidence type="ECO:0000256" key="3">
    <source>
        <dbReference type="ARBA" id="ARBA00022490"/>
    </source>
</evidence>
<evidence type="ECO:0008006" key="12">
    <source>
        <dbReference type="Google" id="ProtNLM"/>
    </source>
</evidence>
<dbReference type="PANTHER" id="PTHR16461:SF5">
    <property type="entry name" value="TOLL-INTERACTING PROTEIN"/>
    <property type="match status" value="1"/>
</dbReference>
<dbReference type="GO" id="GO:0005737">
    <property type="term" value="C:cytoplasm"/>
    <property type="evidence" value="ECO:0007669"/>
    <property type="project" value="UniProtKB-SubCell"/>
</dbReference>
<dbReference type="GO" id="GO:0045087">
    <property type="term" value="P:innate immune response"/>
    <property type="evidence" value="ECO:0007669"/>
    <property type="project" value="UniProtKB-KW"/>
</dbReference>
<dbReference type="GO" id="GO:0043130">
    <property type="term" value="F:ubiquitin binding"/>
    <property type="evidence" value="ECO:0007669"/>
    <property type="project" value="InterPro"/>
</dbReference>
<dbReference type="AlphaFoldDB" id="J3JZH2"/>
<dbReference type="InterPro" id="IPR009060">
    <property type="entry name" value="UBA-like_sf"/>
</dbReference>
<dbReference type="Pfam" id="PF02845">
    <property type="entry name" value="CUE"/>
    <property type="match status" value="1"/>
</dbReference>
<dbReference type="GO" id="GO:0006511">
    <property type="term" value="P:ubiquitin-dependent protein catabolic process"/>
    <property type="evidence" value="ECO:0007669"/>
    <property type="project" value="TreeGrafter"/>
</dbReference>
<dbReference type="Pfam" id="PF00168">
    <property type="entry name" value="C2"/>
    <property type="match status" value="1"/>
</dbReference>
<reference evidence="11" key="1">
    <citation type="journal article" date="2012" name="Insect Biochem. Mol. Biol.">
        <title>Transcriptome and full-length cDNA resources for the mountain pine beetle, Dendroctonus ponderosae Hopkins, a major insect pest of pine forests.</title>
        <authorList>
            <person name="Keeling C.I."/>
            <person name="Henderson H."/>
            <person name="Li M."/>
            <person name="Yuen M."/>
            <person name="Clark E.L."/>
            <person name="Fraser J.D."/>
            <person name="Huber D.P."/>
            <person name="Liao N.Y."/>
            <person name="Roderick Docking T."/>
            <person name="Birol I."/>
            <person name="Chan S.K."/>
            <person name="Taylor G.A."/>
            <person name="Palmquist D."/>
            <person name="Jones S.J."/>
            <person name="Bohlmann J."/>
        </authorList>
    </citation>
    <scope>NUCLEOTIDE SEQUENCE</scope>
    <source>
        <tissue evidence="11">Midgut and adhering fatbody of emerged adults of both sexes after feeding on lodgepole pine for up to 64 h</tissue>
    </source>
</reference>
<keyword evidence="8" id="KW-0395">Inflammatory response</keyword>
<dbReference type="InterPro" id="IPR003892">
    <property type="entry name" value="CUE"/>
</dbReference>
<comment type="similarity">
    <text evidence="2">Belongs to the tollip family.</text>
</comment>